<protein>
    <submittedName>
        <fullName evidence="1">Uncharacterized protein</fullName>
    </submittedName>
</protein>
<sequence length="100" mass="12090">MLEVPRFPHRKKLQLFKQIVNPLILPTNIQKVQITQNKFLRAISDAGWYNSYETIHRLLEMDYIKDVIISRNKHLYENFNDHDNTFINEIPKYDPLHARK</sequence>
<dbReference type="Proteomes" id="UP001159363">
    <property type="component" value="Chromosome X"/>
</dbReference>
<name>A0ABQ9HK80_9NEOP</name>
<organism evidence="1 2">
    <name type="scientific">Dryococelus australis</name>
    <dbReference type="NCBI Taxonomy" id="614101"/>
    <lineage>
        <taxon>Eukaryota</taxon>
        <taxon>Metazoa</taxon>
        <taxon>Ecdysozoa</taxon>
        <taxon>Arthropoda</taxon>
        <taxon>Hexapoda</taxon>
        <taxon>Insecta</taxon>
        <taxon>Pterygota</taxon>
        <taxon>Neoptera</taxon>
        <taxon>Polyneoptera</taxon>
        <taxon>Phasmatodea</taxon>
        <taxon>Verophasmatodea</taxon>
        <taxon>Anareolatae</taxon>
        <taxon>Phasmatidae</taxon>
        <taxon>Eurycanthinae</taxon>
        <taxon>Dryococelus</taxon>
    </lineage>
</organism>
<evidence type="ECO:0000313" key="2">
    <source>
        <dbReference type="Proteomes" id="UP001159363"/>
    </source>
</evidence>
<comment type="caution">
    <text evidence="1">The sequence shown here is derived from an EMBL/GenBank/DDBJ whole genome shotgun (WGS) entry which is preliminary data.</text>
</comment>
<dbReference type="EMBL" id="JARBHB010000004">
    <property type="protein sequence ID" value="KAJ8884758.1"/>
    <property type="molecule type" value="Genomic_DNA"/>
</dbReference>
<reference evidence="1 2" key="1">
    <citation type="submission" date="2023-02" db="EMBL/GenBank/DDBJ databases">
        <title>LHISI_Scaffold_Assembly.</title>
        <authorList>
            <person name="Stuart O.P."/>
            <person name="Cleave R."/>
            <person name="Magrath M.J.L."/>
            <person name="Mikheyev A.S."/>
        </authorList>
    </citation>
    <scope>NUCLEOTIDE SEQUENCE [LARGE SCALE GENOMIC DNA]</scope>
    <source>
        <strain evidence="1">Daus_M_001</strain>
        <tissue evidence="1">Leg muscle</tissue>
    </source>
</reference>
<evidence type="ECO:0000313" key="1">
    <source>
        <dbReference type="EMBL" id="KAJ8884758.1"/>
    </source>
</evidence>
<keyword evidence="2" id="KW-1185">Reference proteome</keyword>
<accession>A0ABQ9HK80</accession>
<gene>
    <name evidence="1" type="ORF">PR048_010954</name>
</gene>
<proteinExistence type="predicted"/>